<gene>
    <name evidence="1" type="ORF">IFR04_015673</name>
</gene>
<sequence length="126" mass="13726">MLDPHLENCAHHAGYLGNEFQRNNGDMEDPAIGRDAQNEFNLGCFAAIKGINDDNMMQNANLGFCAQIAATFDNPFDFNENMAQGASAGNSVDNAITSNDINSFVNKNDRALIFPATSLLPWSILQ</sequence>
<organism evidence="1 2">
    <name type="scientific">Cadophora malorum</name>
    <dbReference type="NCBI Taxonomy" id="108018"/>
    <lineage>
        <taxon>Eukaryota</taxon>
        <taxon>Fungi</taxon>
        <taxon>Dikarya</taxon>
        <taxon>Ascomycota</taxon>
        <taxon>Pezizomycotina</taxon>
        <taxon>Leotiomycetes</taxon>
        <taxon>Helotiales</taxon>
        <taxon>Ploettnerulaceae</taxon>
        <taxon>Cadophora</taxon>
    </lineage>
</organism>
<keyword evidence="2" id="KW-1185">Reference proteome</keyword>
<dbReference type="Proteomes" id="UP000664132">
    <property type="component" value="Unassembled WGS sequence"/>
</dbReference>
<reference evidence="1" key="1">
    <citation type="submission" date="2021-02" db="EMBL/GenBank/DDBJ databases">
        <title>Genome sequence Cadophora malorum strain M34.</title>
        <authorList>
            <person name="Stefanovic E."/>
            <person name="Vu D."/>
            <person name="Scully C."/>
            <person name="Dijksterhuis J."/>
            <person name="Roader J."/>
            <person name="Houbraken J."/>
        </authorList>
    </citation>
    <scope>NUCLEOTIDE SEQUENCE</scope>
    <source>
        <strain evidence="1">M34</strain>
    </source>
</reference>
<protein>
    <submittedName>
        <fullName evidence="1">Uncharacterized protein</fullName>
    </submittedName>
</protein>
<proteinExistence type="predicted"/>
<evidence type="ECO:0000313" key="1">
    <source>
        <dbReference type="EMBL" id="KAG4411182.1"/>
    </source>
</evidence>
<dbReference type="AlphaFoldDB" id="A0A8H7T2L6"/>
<accession>A0A8H7T2L6</accession>
<name>A0A8H7T2L6_9HELO</name>
<dbReference type="EMBL" id="JAFJYH010000509">
    <property type="protein sequence ID" value="KAG4411182.1"/>
    <property type="molecule type" value="Genomic_DNA"/>
</dbReference>
<evidence type="ECO:0000313" key="2">
    <source>
        <dbReference type="Proteomes" id="UP000664132"/>
    </source>
</evidence>
<comment type="caution">
    <text evidence="1">The sequence shown here is derived from an EMBL/GenBank/DDBJ whole genome shotgun (WGS) entry which is preliminary data.</text>
</comment>